<evidence type="ECO:0000256" key="2">
    <source>
        <dbReference type="ARBA" id="ARBA00022603"/>
    </source>
</evidence>
<dbReference type="CDD" id="cd02440">
    <property type="entry name" value="AdoMet_MTases"/>
    <property type="match status" value="1"/>
</dbReference>
<sequence>MSVSLDGKSRYVRQMFDRIAGHYDSMNRLMTGGMDLAWRWQVIEHLADYAPRQVADLACGTGDMILMLSRYLPSVREIVGVDLSEGMLAVAAERVKRAKYAVPVMLSAENCQELSLASQSVDAVTCTLGIRNFSDPLQGLREMHRILRPGGALAILELSEPREGLLRQGYNIYAKRLIPWIGQLCAHDRSAYSYLPASITAMPQREEMTALIRRAGFSEVQYKEMPLGICVLYTAEA</sequence>
<name>F4KLM4_PORAD</name>
<dbReference type="NCBIfam" id="NF001244">
    <property type="entry name" value="PRK00216.1-5"/>
    <property type="match status" value="1"/>
</dbReference>
<comment type="function">
    <text evidence="5">Methyltransferase required for the conversion of demethylmenaquinol (DMKH2) to menaquinol (MKH2).</text>
</comment>
<comment type="caution">
    <text evidence="5">Lacks conserved residue(s) required for the propagation of feature annotation.</text>
</comment>
<feature type="binding site" evidence="5">
    <location>
        <position position="61"/>
    </location>
    <ligand>
        <name>S-adenosyl-L-methionine</name>
        <dbReference type="ChEBI" id="CHEBI:59789"/>
    </ligand>
</feature>
<keyword evidence="6" id="KW-0830">Ubiquinone</keyword>
<organism evidence="6 7">
    <name type="scientific">Porphyromonas asaccharolytica (strain ATCC 25260 / DSM 20707 / BCRC 10618 / CCUG 7834 / JCM 6326 / LMG 13178 / VPI 4198 / B440)</name>
    <name type="common">Bacteroides asaccharolyticus</name>
    <dbReference type="NCBI Taxonomy" id="879243"/>
    <lineage>
        <taxon>Bacteria</taxon>
        <taxon>Pseudomonadati</taxon>
        <taxon>Bacteroidota</taxon>
        <taxon>Bacteroidia</taxon>
        <taxon>Bacteroidales</taxon>
        <taxon>Porphyromonadaceae</taxon>
        <taxon>Porphyromonas</taxon>
    </lineage>
</organism>
<evidence type="ECO:0000313" key="6">
    <source>
        <dbReference type="EMBL" id="AEE12131.1"/>
    </source>
</evidence>
<comment type="catalytic activity">
    <reaction evidence="5">
        <text>a 2-demethylmenaquinol + S-adenosyl-L-methionine = a menaquinol + S-adenosyl-L-homocysteine + H(+)</text>
        <dbReference type="Rhea" id="RHEA:42640"/>
        <dbReference type="Rhea" id="RHEA-COMP:9539"/>
        <dbReference type="Rhea" id="RHEA-COMP:9563"/>
        <dbReference type="ChEBI" id="CHEBI:15378"/>
        <dbReference type="ChEBI" id="CHEBI:18151"/>
        <dbReference type="ChEBI" id="CHEBI:55437"/>
        <dbReference type="ChEBI" id="CHEBI:57856"/>
        <dbReference type="ChEBI" id="CHEBI:59789"/>
        <dbReference type="EC" id="2.1.1.163"/>
    </reaction>
</comment>
<dbReference type="UniPathway" id="UPA00079">
    <property type="reaction ID" value="UER00169"/>
</dbReference>
<evidence type="ECO:0000256" key="4">
    <source>
        <dbReference type="ARBA" id="ARBA00022691"/>
    </source>
</evidence>
<evidence type="ECO:0000256" key="5">
    <source>
        <dbReference type="HAMAP-Rule" id="MF_01813"/>
    </source>
</evidence>
<comment type="similarity">
    <text evidence="5">Belongs to the class I-like SAM-binding methyltransferase superfamily. MenG/UbiE family.</text>
</comment>
<dbReference type="GO" id="GO:0043770">
    <property type="term" value="F:demethylmenaquinone methyltransferase activity"/>
    <property type="evidence" value="ECO:0007669"/>
    <property type="project" value="UniProtKB-UniRule"/>
</dbReference>
<evidence type="ECO:0000313" key="7">
    <source>
        <dbReference type="Proteomes" id="UP000006545"/>
    </source>
</evidence>
<keyword evidence="2 5" id="KW-0489">Methyltransferase</keyword>
<keyword evidence="4 5" id="KW-0949">S-adenosyl-L-methionine</keyword>
<keyword evidence="1 5" id="KW-0474">Menaquinone biosynthesis</keyword>
<keyword evidence="7" id="KW-1185">Reference proteome</keyword>
<dbReference type="PROSITE" id="PS51608">
    <property type="entry name" value="SAM_MT_UBIE"/>
    <property type="match status" value="1"/>
</dbReference>
<feature type="binding site" evidence="5">
    <location>
        <position position="82"/>
    </location>
    <ligand>
        <name>S-adenosyl-L-methionine</name>
        <dbReference type="ChEBI" id="CHEBI:59789"/>
    </ligand>
</feature>
<evidence type="ECO:0000256" key="1">
    <source>
        <dbReference type="ARBA" id="ARBA00022428"/>
    </source>
</evidence>
<evidence type="ECO:0000256" key="3">
    <source>
        <dbReference type="ARBA" id="ARBA00022679"/>
    </source>
</evidence>
<dbReference type="PANTHER" id="PTHR43591:SF24">
    <property type="entry name" value="2-METHOXY-6-POLYPRENYL-1,4-BENZOQUINOL METHYLASE, MITOCHONDRIAL"/>
    <property type="match status" value="1"/>
</dbReference>
<dbReference type="AlphaFoldDB" id="F4KLM4"/>
<dbReference type="GO" id="GO:0032259">
    <property type="term" value="P:methylation"/>
    <property type="evidence" value="ECO:0007669"/>
    <property type="project" value="UniProtKB-KW"/>
</dbReference>
<feature type="binding site" evidence="5">
    <location>
        <begin position="110"/>
        <end position="111"/>
    </location>
    <ligand>
        <name>S-adenosyl-L-methionine</name>
        <dbReference type="ChEBI" id="CHEBI:59789"/>
    </ligand>
</feature>
<dbReference type="EMBL" id="CP002689">
    <property type="protein sequence ID" value="AEE12131.1"/>
    <property type="molecule type" value="Genomic_DNA"/>
</dbReference>
<dbReference type="PANTHER" id="PTHR43591">
    <property type="entry name" value="METHYLTRANSFERASE"/>
    <property type="match status" value="1"/>
</dbReference>
<dbReference type="SUPFAM" id="SSF53335">
    <property type="entry name" value="S-adenosyl-L-methionine-dependent methyltransferases"/>
    <property type="match status" value="1"/>
</dbReference>
<dbReference type="InterPro" id="IPR004033">
    <property type="entry name" value="UbiE/COQ5_MeTrFase"/>
</dbReference>
<dbReference type="HAMAP" id="MF_01813">
    <property type="entry name" value="MenG_UbiE_methyltr"/>
    <property type="match status" value="1"/>
</dbReference>
<accession>F4KLM4</accession>
<dbReference type="eggNOG" id="COG2226">
    <property type="taxonomic scope" value="Bacteria"/>
</dbReference>
<dbReference type="OrthoDB" id="9808140at2"/>
<comment type="pathway">
    <text evidence="5">Quinol/quinone metabolism; menaquinone biosynthesis; menaquinol from 1,4-dihydroxy-2-naphthoate: step 2/2.</text>
</comment>
<dbReference type="Gene3D" id="3.40.50.150">
    <property type="entry name" value="Vaccinia Virus protein VP39"/>
    <property type="match status" value="1"/>
</dbReference>
<proteinExistence type="inferred from homology"/>
<keyword evidence="3 5" id="KW-0808">Transferase</keyword>
<dbReference type="Proteomes" id="UP000006545">
    <property type="component" value="Chromosome"/>
</dbReference>
<dbReference type="HOGENOM" id="CLU_037990_0_0_10"/>
<reference evidence="7" key="1">
    <citation type="submission" date="2011-04" db="EMBL/GenBank/DDBJ databases">
        <title>The complete genome of Porphyromonas asaccharolytica DSM 20707.</title>
        <authorList>
            <person name="Lucas S."/>
            <person name="Han J."/>
            <person name="Lapidus A."/>
            <person name="Bruce D."/>
            <person name="Goodwin L."/>
            <person name="Pitluck S."/>
            <person name="Peters L."/>
            <person name="Kyrpides N."/>
            <person name="Mavromatis K."/>
            <person name="Ivanova N."/>
            <person name="Ovchinnikova G."/>
            <person name="Pagani I."/>
            <person name="Lu M."/>
            <person name="Detter J.C."/>
            <person name="Tapia R."/>
            <person name="Han C."/>
            <person name="Land M."/>
            <person name="Hauser L."/>
            <person name="Markowitz V."/>
            <person name="Cheng J.-F."/>
            <person name="Hugenholtz P."/>
            <person name="Woyke T."/>
            <person name="Wu D."/>
            <person name="Gronow S."/>
            <person name="Wellnitz S."/>
            <person name="Brambilla E."/>
            <person name="Klenk H.-P."/>
            <person name="Eisen J.A."/>
        </authorList>
    </citation>
    <scope>NUCLEOTIDE SEQUENCE [LARGE SCALE GENOMIC DNA]</scope>
    <source>
        <strain evidence="7">ATCC 25260 / DSM 20707 / VPI 4198</strain>
    </source>
</reference>
<dbReference type="InterPro" id="IPR029063">
    <property type="entry name" value="SAM-dependent_MTases_sf"/>
</dbReference>
<dbReference type="GO" id="GO:0009234">
    <property type="term" value="P:menaquinone biosynthetic process"/>
    <property type="evidence" value="ECO:0007669"/>
    <property type="project" value="UniProtKB-UniRule"/>
</dbReference>
<dbReference type="Pfam" id="PF01209">
    <property type="entry name" value="Ubie_methyltran"/>
    <property type="match status" value="1"/>
</dbReference>
<dbReference type="EC" id="2.1.1.163" evidence="5"/>
<dbReference type="STRING" id="879243.Poras_0177"/>
<dbReference type="RefSeq" id="WP_013759824.1">
    <property type="nucleotide sequence ID" value="NC_015501.1"/>
</dbReference>
<gene>
    <name evidence="5" type="primary">menG</name>
    <name evidence="6" type="ordered locus">Poras_0177</name>
</gene>
<dbReference type="KEGG" id="pah:Poras_0177"/>
<protein>
    <recommendedName>
        <fullName evidence="5">Demethylmenaquinone methyltransferase</fullName>
        <ecNumber evidence="5">2.1.1.163</ecNumber>
    </recommendedName>
</protein>
<dbReference type="NCBIfam" id="TIGR01934">
    <property type="entry name" value="MenG_MenH_UbiE"/>
    <property type="match status" value="1"/>
</dbReference>